<dbReference type="EMBL" id="FOFA01000009">
    <property type="protein sequence ID" value="SER16886.1"/>
    <property type="molecule type" value="Genomic_DNA"/>
</dbReference>
<dbReference type="AlphaFoldDB" id="A0A1H9LZL5"/>
<evidence type="ECO:0000256" key="1">
    <source>
        <dbReference type="ARBA" id="ARBA00022737"/>
    </source>
</evidence>
<dbReference type="Pfam" id="PF00023">
    <property type="entry name" value="Ank"/>
    <property type="match status" value="2"/>
</dbReference>
<organism evidence="4 5">
    <name type="scientific">Microlunatus flavus</name>
    <dbReference type="NCBI Taxonomy" id="1036181"/>
    <lineage>
        <taxon>Bacteria</taxon>
        <taxon>Bacillati</taxon>
        <taxon>Actinomycetota</taxon>
        <taxon>Actinomycetes</taxon>
        <taxon>Propionibacteriales</taxon>
        <taxon>Propionibacteriaceae</taxon>
        <taxon>Microlunatus</taxon>
    </lineage>
</organism>
<dbReference type="STRING" id="1036181.SAMN05421756_109192"/>
<keyword evidence="1" id="KW-0677">Repeat</keyword>
<gene>
    <name evidence="4" type="ORF">SAMN05421756_109192</name>
</gene>
<dbReference type="Gene3D" id="1.25.40.20">
    <property type="entry name" value="Ankyrin repeat-containing domain"/>
    <property type="match status" value="2"/>
</dbReference>
<dbReference type="PANTHER" id="PTHR24189">
    <property type="entry name" value="MYOTROPHIN"/>
    <property type="match status" value="1"/>
</dbReference>
<dbReference type="InterPro" id="IPR036770">
    <property type="entry name" value="Ankyrin_rpt-contain_sf"/>
</dbReference>
<evidence type="ECO:0000313" key="4">
    <source>
        <dbReference type="EMBL" id="SER16886.1"/>
    </source>
</evidence>
<evidence type="ECO:0000313" key="5">
    <source>
        <dbReference type="Proteomes" id="UP000198504"/>
    </source>
</evidence>
<dbReference type="PROSITE" id="PS50088">
    <property type="entry name" value="ANK_REPEAT"/>
    <property type="match status" value="1"/>
</dbReference>
<dbReference type="PANTHER" id="PTHR24189:SF50">
    <property type="entry name" value="ANKYRIN REPEAT AND SOCS BOX PROTEIN 2"/>
    <property type="match status" value="1"/>
</dbReference>
<dbReference type="SMART" id="SM00248">
    <property type="entry name" value="ANK"/>
    <property type="match status" value="2"/>
</dbReference>
<evidence type="ECO:0000256" key="2">
    <source>
        <dbReference type="ARBA" id="ARBA00023043"/>
    </source>
</evidence>
<sequence>MSASAGAAPADTFLTLARLTYVDDSPERRSDALALLAEQPDLARRDVFAAAALGDRDAVGEHLDRDPAVASAAGDDGWTPLMCLTYARVPQRDAYGTARLLLDAGADPDAGVLLGGDVPPFTALTGCFGEGEQGPGRQPRHPQGEALATLLLERGADPSDGQALYNRMFGRDDSHLRLLLAHGLGRGDGGTWRRRLGERQDPPGRMVALQVDWARDHGFTDRLTLLAAYGFGEGTPLDHPSPWHERVALPAVFAAATPAGVRGVAAEGAPLDVKHHGRTLLHHAAWIDDVELVEVLLELGADPGVLDDEHRATPLGWAAWAYAHRTAALLRPVTPEPLA</sequence>
<keyword evidence="5" id="KW-1185">Reference proteome</keyword>
<dbReference type="InterPro" id="IPR002110">
    <property type="entry name" value="Ankyrin_rpt"/>
</dbReference>
<proteinExistence type="predicted"/>
<name>A0A1H9LZL5_9ACTN</name>
<dbReference type="RefSeq" id="WP_091184927.1">
    <property type="nucleotide sequence ID" value="NZ_FOFA01000009.1"/>
</dbReference>
<dbReference type="PROSITE" id="PS50297">
    <property type="entry name" value="ANK_REP_REGION"/>
    <property type="match status" value="1"/>
</dbReference>
<dbReference type="InterPro" id="IPR050745">
    <property type="entry name" value="Multifunctional_regulatory"/>
</dbReference>
<keyword evidence="2 3" id="KW-0040">ANK repeat</keyword>
<protein>
    <submittedName>
        <fullName evidence="4">Ankyrin repeat-containing protein</fullName>
    </submittedName>
</protein>
<dbReference type="Proteomes" id="UP000198504">
    <property type="component" value="Unassembled WGS sequence"/>
</dbReference>
<accession>A0A1H9LZL5</accession>
<feature type="repeat" description="ANK" evidence="3">
    <location>
        <begin position="276"/>
        <end position="308"/>
    </location>
</feature>
<reference evidence="5" key="1">
    <citation type="submission" date="2016-10" db="EMBL/GenBank/DDBJ databases">
        <authorList>
            <person name="Varghese N."/>
            <person name="Submissions S."/>
        </authorList>
    </citation>
    <scope>NUCLEOTIDE SEQUENCE [LARGE SCALE GENOMIC DNA]</scope>
    <source>
        <strain evidence="5">CGMCC 4.6856</strain>
    </source>
</reference>
<evidence type="ECO:0000256" key="3">
    <source>
        <dbReference type="PROSITE-ProRule" id="PRU00023"/>
    </source>
</evidence>
<dbReference type="OrthoDB" id="928522at2"/>
<dbReference type="SUPFAM" id="SSF48403">
    <property type="entry name" value="Ankyrin repeat"/>
    <property type="match status" value="1"/>
</dbReference>